<dbReference type="PANTHER" id="PTHR12599">
    <property type="entry name" value="PTERIN-4-ALPHA-CARBINOLAMINE DEHYDRATASE"/>
    <property type="match status" value="1"/>
</dbReference>
<dbReference type="EMBL" id="WKJJ01000006">
    <property type="protein sequence ID" value="MRV72447.1"/>
    <property type="molecule type" value="Genomic_DNA"/>
</dbReference>
<comment type="caution">
    <text evidence="5">The sequence shown here is derived from an EMBL/GenBank/DDBJ whole genome shotgun (WGS) entry which is preliminary data.</text>
</comment>
<comment type="catalytic activity">
    <reaction evidence="1">
        <text>(4aS,6R)-4a-hydroxy-L-erythro-5,6,7,8-tetrahydrobiopterin = (6R)-L-erythro-6,7-dihydrobiopterin + H2O</text>
        <dbReference type="Rhea" id="RHEA:11920"/>
        <dbReference type="ChEBI" id="CHEBI:15377"/>
        <dbReference type="ChEBI" id="CHEBI:15642"/>
        <dbReference type="ChEBI" id="CHEBI:43120"/>
        <dbReference type="EC" id="4.2.1.96"/>
    </reaction>
</comment>
<protein>
    <recommendedName>
        <fullName evidence="3">4a-hydroxytetrahydrobiopterin dehydratase</fullName>
        <ecNumber evidence="3">4.2.1.96</ecNumber>
    </recommendedName>
</protein>
<dbReference type="Gene3D" id="3.30.1360.20">
    <property type="entry name" value="Transcriptional coactivator/pterin dehydratase"/>
    <property type="match status" value="1"/>
</dbReference>
<evidence type="ECO:0000256" key="4">
    <source>
        <dbReference type="ARBA" id="ARBA00023239"/>
    </source>
</evidence>
<gene>
    <name evidence="5" type="ORF">GJ700_12070</name>
</gene>
<dbReference type="InterPro" id="IPR001533">
    <property type="entry name" value="Pterin_deHydtase"/>
</dbReference>
<dbReference type="Proteomes" id="UP000446768">
    <property type="component" value="Unassembled WGS sequence"/>
</dbReference>
<sequence>MKIDSAKNLLALHCAPAKDALSDTEAARLAALLPAWTLENGKLARTFAFADYYKTLAFVNALAYVTHAQDHHPELTVAYNRCVVRYDTHSVNNGKGGLSINDFICAAKADALVAEPQ</sequence>
<accession>A0A7X2ILX7</accession>
<dbReference type="GO" id="GO:0008124">
    <property type="term" value="F:4-alpha-hydroxytetrahydrobiopterin dehydratase activity"/>
    <property type="evidence" value="ECO:0007669"/>
    <property type="project" value="UniProtKB-EC"/>
</dbReference>
<keyword evidence="6" id="KW-1185">Reference proteome</keyword>
<dbReference type="SUPFAM" id="SSF55248">
    <property type="entry name" value="PCD-like"/>
    <property type="match status" value="1"/>
</dbReference>
<reference evidence="5 6" key="1">
    <citation type="submission" date="2019-11" db="EMBL/GenBank/DDBJ databases">
        <title>Novel species isolated from a subtropical stream in China.</title>
        <authorList>
            <person name="Lu H."/>
        </authorList>
    </citation>
    <scope>NUCLEOTIDE SEQUENCE [LARGE SCALE GENOMIC DNA]</scope>
    <source>
        <strain evidence="5 6">FT92W</strain>
    </source>
</reference>
<evidence type="ECO:0000256" key="2">
    <source>
        <dbReference type="ARBA" id="ARBA00006472"/>
    </source>
</evidence>
<dbReference type="AlphaFoldDB" id="A0A7X2ILX7"/>
<comment type="similarity">
    <text evidence="2">Belongs to the pterin-4-alpha-carbinolamine dehydratase family.</text>
</comment>
<evidence type="ECO:0000313" key="5">
    <source>
        <dbReference type="EMBL" id="MRV72447.1"/>
    </source>
</evidence>
<name>A0A7X2ILX7_9BURK</name>
<dbReference type="Pfam" id="PF01329">
    <property type="entry name" value="Pterin_4a"/>
    <property type="match status" value="1"/>
</dbReference>
<dbReference type="PANTHER" id="PTHR12599:SF0">
    <property type="entry name" value="PTERIN-4-ALPHA-CARBINOLAMINE DEHYDRATASE"/>
    <property type="match status" value="1"/>
</dbReference>
<dbReference type="EC" id="4.2.1.96" evidence="3"/>
<keyword evidence="4" id="KW-0456">Lyase</keyword>
<proteinExistence type="inferred from homology"/>
<evidence type="ECO:0000256" key="1">
    <source>
        <dbReference type="ARBA" id="ARBA00001554"/>
    </source>
</evidence>
<evidence type="ECO:0000313" key="6">
    <source>
        <dbReference type="Proteomes" id="UP000446768"/>
    </source>
</evidence>
<dbReference type="InterPro" id="IPR036428">
    <property type="entry name" value="PCD_sf"/>
</dbReference>
<evidence type="ECO:0000256" key="3">
    <source>
        <dbReference type="ARBA" id="ARBA00013252"/>
    </source>
</evidence>
<dbReference type="GO" id="GO:0006729">
    <property type="term" value="P:tetrahydrobiopterin biosynthetic process"/>
    <property type="evidence" value="ECO:0007669"/>
    <property type="project" value="InterPro"/>
</dbReference>
<organism evidence="5 6">
    <name type="scientific">Pseudoduganella rivuli</name>
    <dbReference type="NCBI Taxonomy" id="2666085"/>
    <lineage>
        <taxon>Bacteria</taxon>
        <taxon>Pseudomonadati</taxon>
        <taxon>Pseudomonadota</taxon>
        <taxon>Betaproteobacteria</taxon>
        <taxon>Burkholderiales</taxon>
        <taxon>Oxalobacteraceae</taxon>
        <taxon>Telluria group</taxon>
        <taxon>Pseudoduganella</taxon>
    </lineage>
</organism>
<dbReference type="RefSeq" id="WP_154373990.1">
    <property type="nucleotide sequence ID" value="NZ_WKJJ01000006.1"/>
</dbReference>